<dbReference type="EMBL" id="BGPR01007176">
    <property type="protein sequence ID" value="GBN24903.1"/>
    <property type="molecule type" value="Genomic_DNA"/>
</dbReference>
<gene>
    <name evidence="3" type="ORF">AVEN_8100_1</name>
</gene>
<accession>A0A4Y2ME69</accession>
<dbReference type="InterPro" id="IPR050951">
    <property type="entry name" value="Retrovirus_Pol_polyprotein"/>
</dbReference>
<feature type="domain" description="Integrase catalytic" evidence="2">
    <location>
        <begin position="55"/>
        <end position="133"/>
    </location>
</feature>
<dbReference type="InterPro" id="IPR036397">
    <property type="entry name" value="RNaseH_sf"/>
</dbReference>
<comment type="caution">
    <text evidence="3">The sequence shown here is derived from an EMBL/GenBank/DDBJ whole genome shotgun (WGS) entry which is preliminary data.</text>
</comment>
<dbReference type="Pfam" id="PF17921">
    <property type="entry name" value="Integrase_H2C2"/>
    <property type="match status" value="1"/>
</dbReference>
<dbReference type="PANTHER" id="PTHR37984:SF15">
    <property type="entry name" value="INTEGRASE CATALYTIC DOMAIN-CONTAINING PROTEIN"/>
    <property type="match status" value="1"/>
</dbReference>
<dbReference type="InterPro" id="IPR001584">
    <property type="entry name" value="Integrase_cat-core"/>
</dbReference>
<protein>
    <recommendedName>
        <fullName evidence="1">RNA-directed DNA polymerase</fullName>
        <ecNumber evidence="1">2.7.7.49</ecNumber>
    </recommendedName>
</protein>
<dbReference type="InterPro" id="IPR041588">
    <property type="entry name" value="Integrase_H2C2"/>
</dbReference>
<evidence type="ECO:0000256" key="1">
    <source>
        <dbReference type="ARBA" id="ARBA00012493"/>
    </source>
</evidence>
<dbReference type="GO" id="GO:0015074">
    <property type="term" value="P:DNA integration"/>
    <property type="evidence" value="ECO:0007669"/>
    <property type="project" value="InterPro"/>
</dbReference>
<dbReference type="Gene3D" id="3.30.420.10">
    <property type="entry name" value="Ribonuclease H-like superfamily/Ribonuclease H"/>
    <property type="match status" value="1"/>
</dbReference>
<dbReference type="Proteomes" id="UP000499080">
    <property type="component" value="Unassembled WGS sequence"/>
</dbReference>
<dbReference type="PANTHER" id="PTHR37984">
    <property type="entry name" value="PROTEIN CBG26694"/>
    <property type="match status" value="1"/>
</dbReference>
<dbReference type="AlphaFoldDB" id="A0A4Y2ME69"/>
<keyword evidence="4" id="KW-1185">Reference proteome</keyword>
<sequence length="133" mass="15211">MLHGLSDPDIKATTNLIKQRFVWKSVNKDVQEWCKFCIACKESKIHRHTKSPLGLFKLPNALFNDVHIDVAGRLPSTTGYTFVLICIDRFSRWTEAFPMSNQLTETVSQTLYAVWISRFGVPETITSDRGSNF</sequence>
<dbReference type="PROSITE" id="PS50994">
    <property type="entry name" value="INTEGRASE"/>
    <property type="match status" value="1"/>
</dbReference>
<dbReference type="OrthoDB" id="1938712at2759"/>
<organism evidence="3 4">
    <name type="scientific">Araneus ventricosus</name>
    <name type="common">Orbweaver spider</name>
    <name type="synonym">Epeira ventricosa</name>
    <dbReference type="NCBI Taxonomy" id="182803"/>
    <lineage>
        <taxon>Eukaryota</taxon>
        <taxon>Metazoa</taxon>
        <taxon>Ecdysozoa</taxon>
        <taxon>Arthropoda</taxon>
        <taxon>Chelicerata</taxon>
        <taxon>Arachnida</taxon>
        <taxon>Araneae</taxon>
        <taxon>Araneomorphae</taxon>
        <taxon>Entelegynae</taxon>
        <taxon>Araneoidea</taxon>
        <taxon>Araneidae</taxon>
        <taxon>Araneus</taxon>
    </lineage>
</organism>
<evidence type="ECO:0000313" key="3">
    <source>
        <dbReference type="EMBL" id="GBN24903.1"/>
    </source>
</evidence>
<dbReference type="Pfam" id="PF00665">
    <property type="entry name" value="rve"/>
    <property type="match status" value="1"/>
</dbReference>
<dbReference type="GO" id="GO:0003964">
    <property type="term" value="F:RNA-directed DNA polymerase activity"/>
    <property type="evidence" value="ECO:0007669"/>
    <property type="project" value="UniProtKB-EC"/>
</dbReference>
<dbReference type="GO" id="GO:0003676">
    <property type="term" value="F:nucleic acid binding"/>
    <property type="evidence" value="ECO:0007669"/>
    <property type="project" value="InterPro"/>
</dbReference>
<evidence type="ECO:0000259" key="2">
    <source>
        <dbReference type="PROSITE" id="PS50994"/>
    </source>
</evidence>
<evidence type="ECO:0000313" key="4">
    <source>
        <dbReference type="Proteomes" id="UP000499080"/>
    </source>
</evidence>
<dbReference type="EC" id="2.7.7.49" evidence="1"/>
<name>A0A4Y2ME69_ARAVE</name>
<proteinExistence type="predicted"/>
<dbReference type="InterPro" id="IPR012337">
    <property type="entry name" value="RNaseH-like_sf"/>
</dbReference>
<dbReference type="Gene3D" id="1.10.340.70">
    <property type="match status" value="1"/>
</dbReference>
<reference evidence="3 4" key="1">
    <citation type="journal article" date="2019" name="Sci. Rep.">
        <title>Orb-weaving spider Araneus ventricosus genome elucidates the spidroin gene catalogue.</title>
        <authorList>
            <person name="Kono N."/>
            <person name="Nakamura H."/>
            <person name="Ohtoshi R."/>
            <person name="Moran D.A.P."/>
            <person name="Shinohara A."/>
            <person name="Yoshida Y."/>
            <person name="Fujiwara M."/>
            <person name="Mori M."/>
            <person name="Tomita M."/>
            <person name="Arakawa K."/>
        </authorList>
    </citation>
    <scope>NUCLEOTIDE SEQUENCE [LARGE SCALE GENOMIC DNA]</scope>
</reference>
<dbReference type="SUPFAM" id="SSF53098">
    <property type="entry name" value="Ribonuclease H-like"/>
    <property type="match status" value="1"/>
</dbReference>